<dbReference type="PRINTS" id="PR00449">
    <property type="entry name" value="RASTRNSFRMNG"/>
</dbReference>
<feature type="non-terminal residue" evidence="1">
    <location>
        <position position="69"/>
    </location>
</feature>
<evidence type="ECO:0000313" key="1">
    <source>
        <dbReference type="EMBL" id="JAP94481.1"/>
    </source>
</evidence>
<dbReference type="InterPro" id="IPR027417">
    <property type="entry name" value="P-loop_NTPase"/>
</dbReference>
<dbReference type="SUPFAM" id="SSF52540">
    <property type="entry name" value="P-loop containing nucleoside triphosphate hydrolases"/>
    <property type="match status" value="1"/>
</dbReference>
<dbReference type="Gene3D" id="3.40.50.300">
    <property type="entry name" value="P-loop containing nucleotide triphosphate hydrolases"/>
    <property type="match status" value="1"/>
</dbReference>
<proteinExistence type="predicted"/>
<name>A0A146KGF0_9EUKA</name>
<reference evidence="1" key="1">
    <citation type="submission" date="2015-07" db="EMBL/GenBank/DDBJ databases">
        <title>Adaptation to a free-living lifestyle via gene acquisitions in the diplomonad Trepomonas sp. PC1.</title>
        <authorList>
            <person name="Xu F."/>
            <person name="Jerlstrom-Hultqvist J."/>
            <person name="Kolisko M."/>
            <person name="Simpson A.G.B."/>
            <person name="Roger A.J."/>
            <person name="Svard S.G."/>
            <person name="Andersson J.O."/>
        </authorList>
    </citation>
    <scope>NUCLEOTIDE SEQUENCE</scope>
    <source>
        <strain evidence="1">PC1</strain>
    </source>
</reference>
<dbReference type="AlphaFoldDB" id="A0A146KGF0"/>
<dbReference type="Pfam" id="PF08477">
    <property type="entry name" value="Roc"/>
    <property type="match status" value="1"/>
</dbReference>
<dbReference type="EMBL" id="GDID01002125">
    <property type="protein sequence ID" value="JAP94481.1"/>
    <property type="molecule type" value="Transcribed_RNA"/>
</dbReference>
<gene>
    <name evidence="1" type="ORF">TPC1_12850</name>
</gene>
<organism evidence="1">
    <name type="scientific">Trepomonas sp. PC1</name>
    <dbReference type="NCBI Taxonomy" id="1076344"/>
    <lineage>
        <taxon>Eukaryota</taxon>
        <taxon>Metamonada</taxon>
        <taxon>Diplomonadida</taxon>
        <taxon>Hexamitidae</taxon>
        <taxon>Hexamitinae</taxon>
        <taxon>Trepomonas</taxon>
    </lineage>
</organism>
<protein>
    <submittedName>
        <fullName evidence="1">Small GTP-binding protein</fullName>
    </submittedName>
</protein>
<sequence length="69" mass="7766">MFSYQIPSTKSQSVKVVLVGNSAVGKTSILYQLIYGTFDSYQLSSVAIANHRKQYDKLNLEFWDTAGQE</sequence>
<accession>A0A146KGF0</accession>